<reference evidence="8" key="2">
    <citation type="submission" date="2023-01" db="EMBL/GenBank/DDBJ databases">
        <authorList>
            <person name="Sun Q."/>
            <person name="Evtushenko L."/>
        </authorList>
    </citation>
    <scope>NUCLEOTIDE SEQUENCE</scope>
    <source>
        <strain evidence="8">VKM B-1513</strain>
    </source>
</reference>
<keyword evidence="9" id="KW-1185">Reference proteome</keyword>
<gene>
    <name evidence="8" type="primary">traG_1</name>
    <name evidence="8" type="ORF">GCM10017621_00170</name>
</gene>
<dbReference type="AlphaFoldDB" id="A0A9W6IJ98"/>
<comment type="subcellular location">
    <subcellularLocation>
        <location evidence="1">Cell membrane</location>
        <topology evidence="1">Multi-pass membrane protein</topology>
    </subcellularLocation>
</comment>
<dbReference type="InterPro" id="IPR051539">
    <property type="entry name" value="T4SS-coupling_protein"/>
</dbReference>
<dbReference type="PANTHER" id="PTHR37937:SF1">
    <property type="entry name" value="CONJUGATIVE TRANSFER: DNA TRANSPORT"/>
    <property type="match status" value="1"/>
</dbReference>
<dbReference type="Pfam" id="PF02534">
    <property type="entry name" value="T4SS-DNA_transf"/>
    <property type="match status" value="1"/>
</dbReference>
<comment type="caution">
    <text evidence="8">The sequence shown here is derived from an EMBL/GenBank/DDBJ whole genome shotgun (WGS) entry which is preliminary data.</text>
</comment>
<dbReference type="EMBL" id="BSFE01000001">
    <property type="protein sequence ID" value="GLK50509.1"/>
    <property type="molecule type" value="Genomic_DNA"/>
</dbReference>
<evidence type="ECO:0000256" key="2">
    <source>
        <dbReference type="ARBA" id="ARBA00008806"/>
    </source>
</evidence>
<proteinExistence type="inferred from homology"/>
<evidence type="ECO:0000256" key="4">
    <source>
        <dbReference type="ARBA" id="ARBA00022692"/>
    </source>
</evidence>
<dbReference type="Gene3D" id="3.40.50.300">
    <property type="entry name" value="P-loop containing nucleotide triphosphate hydrolases"/>
    <property type="match status" value="1"/>
</dbReference>
<keyword evidence="3" id="KW-1003">Cell membrane</keyword>
<organism evidence="8 9">
    <name type="scientific">Maricaulis virginensis</name>
    <dbReference type="NCBI Taxonomy" id="144022"/>
    <lineage>
        <taxon>Bacteria</taxon>
        <taxon>Pseudomonadati</taxon>
        <taxon>Pseudomonadota</taxon>
        <taxon>Alphaproteobacteria</taxon>
        <taxon>Maricaulales</taxon>
        <taxon>Maricaulaceae</taxon>
        <taxon>Maricaulis</taxon>
    </lineage>
</organism>
<dbReference type="CDD" id="cd01127">
    <property type="entry name" value="TrwB_TraG_TraD_VirD4"/>
    <property type="match status" value="1"/>
</dbReference>
<dbReference type="Proteomes" id="UP001143486">
    <property type="component" value="Unassembled WGS sequence"/>
</dbReference>
<keyword evidence="4 7" id="KW-0812">Transmembrane</keyword>
<evidence type="ECO:0000313" key="8">
    <source>
        <dbReference type="EMBL" id="GLK50509.1"/>
    </source>
</evidence>
<evidence type="ECO:0000256" key="5">
    <source>
        <dbReference type="ARBA" id="ARBA00022989"/>
    </source>
</evidence>
<comment type="similarity">
    <text evidence="2">Belongs to the VirD4/TraG family.</text>
</comment>
<evidence type="ECO:0000256" key="3">
    <source>
        <dbReference type="ARBA" id="ARBA00022475"/>
    </source>
</evidence>
<dbReference type="InterPro" id="IPR003688">
    <property type="entry name" value="TraG/VirD4"/>
</dbReference>
<keyword evidence="6 7" id="KW-0472">Membrane</keyword>
<feature type="transmembrane region" description="Helical" evidence="7">
    <location>
        <begin position="41"/>
        <end position="63"/>
    </location>
</feature>
<sequence length="546" mass="60658">MTTRANSGSSAPSGLITKIVISAAFAWGYTQSDHLFNTQYFWVPTFALILALGAPIALARVILSFAIRKTRVAIADTPSTRHGSARWASLADFAWLRKRRNGPFWGALEGKPLFLEYEANALTVAPAGAGKTISVVVPQLLSIKGAMVVSDLKCELAPMTKRARERMGQPVYCLNPSGTNVDVLGEPDAYNPLCILHDDWMHSPADMVADAMGMAHQLHPEPATKTDNSFFREGSRNLITFAMLWEVIDKGEAATLPGGLRLLRDPDRLREALYAASVSDLLSGELTDRANDFLEKLNNGDTRQIESFREGAVQSLAIFSASGRIADSVSRCTFRFRDLKTKPATVFIIGDATRSKVYEPWVGLVAWCAMLEIKRCRTQKNPATFLLDEASNFRVDGLPQSMMEARGFGMRFHVIIQELEDFKRVYGREALEILLSQTEIQQFFASRSPGTLEMLSRRLGNATVKTDNYALDGHWPRRSMGETGRPLLLADEIRQLRDCLLFAHGKAPALVGKVGYHECSPWNRRGYVGINPLHGKRLKGRTRLRL</sequence>
<dbReference type="RefSeq" id="WP_271184910.1">
    <property type="nucleotide sequence ID" value="NZ_BSFE01000001.1"/>
</dbReference>
<feature type="transmembrane region" description="Helical" evidence="7">
    <location>
        <begin position="12"/>
        <end position="29"/>
    </location>
</feature>
<reference evidence="8" key="1">
    <citation type="journal article" date="2014" name="Int. J. Syst. Evol. Microbiol.">
        <title>Complete genome sequence of Corynebacterium casei LMG S-19264T (=DSM 44701T), isolated from a smear-ripened cheese.</title>
        <authorList>
            <consortium name="US DOE Joint Genome Institute (JGI-PGF)"/>
            <person name="Walter F."/>
            <person name="Albersmeier A."/>
            <person name="Kalinowski J."/>
            <person name="Ruckert C."/>
        </authorList>
    </citation>
    <scope>NUCLEOTIDE SEQUENCE</scope>
    <source>
        <strain evidence="8">VKM B-1513</strain>
    </source>
</reference>
<evidence type="ECO:0000256" key="6">
    <source>
        <dbReference type="ARBA" id="ARBA00023136"/>
    </source>
</evidence>
<keyword evidence="5 7" id="KW-1133">Transmembrane helix</keyword>
<name>A0A9W6IJ98_9PROT</name>
<evidence type="ECO:0000256" key="7">
    <source>
        <dbReference type="SAM" id="Phobius"/>
    </source>
</evidence>
<dbReference type="PANTHER" id="PTHR37937">
    <property type="entry name" value="CONJUGATIVE TRANSFER: DNA TRANSPORT"/>
    <property type="match status" value="1"/>
</dbReference>
<protein>
    <submittedName>
        <fullName evidence="8">Conjugal transfer protein TraG</fullName>
    </submittedName>
</protein>
<dbReference type="InterPro" id="IPR027417">
    <property type="entry name" value="P-loop_NTPase"/>
</dbReference>
<evidence type="ECO:0000256" key="1">
    <source>
        <dbReference type="ARBA" id="ARBA00004651"/>
    </source>
</evidence>
<evidence type="ECO:0000313" key="9">
    <source>
        <dbReference type="Proteomes" id="UP001143486"/>
    </source>
</evidence>
<accession>A0A9W6IJ98</accession>
<dbReference type="SUPFAM" id="SSF52540">
    <property type="entry name" value="P-loop containing nucleoside triphosphate hydrolases"/>
    <property type="match status" value="1"/>
</dbReference>
<dbReference type="GO" id="GO:0005886">
    <property type="term" value="C:plasma membrane"/>
    <property type="evidence" value="ECO:0007669"/>
    <property type="project" value="UniProtKB-SubCell"/>
</dbReference>